<feature type="compositionally biased region" description="Polar residues" evidence="1">
    <location>
        <begin position="13"/>
        <end position="32"/>
    </location>
</feature>
<evidence type="ECO:0000256" key="1">
    <source>
        <dbReference type="SAM" id="MobiDB-lite"/>
    </source>
</evidence>
<dbReference type="Proteomes" id="UP000315956">
    <property type="component" value="Segment"/>
</dbReference>
<protein>
    <submittedName>
        <fullName evidence="2">Uncharacterized protein</fullName>
    </submittedName>
</protein>
<name>A0A514DHP3_9CAUD</name>
<dbReference type="GeneID" id="80004852"/>
<sequence>MDTSPDTLGGNHMSDTAPEQSNVIVLPTSTAPRTRRRGDDPMQDPTPSGPPATHRQCKARTRSGKQCRNAPIDGGTVCRMHGGSAPQVKRRAALRLLELVDPAVATLAREMATAQKSVDRQRAANSILDRAGVVRRDSPAKEDVYDLVAERLRALREQGH</sequence>
<gene>
    <name evidence="2" type="primary">88</name>
    <name evidence="2" type="ORF">PBI_MARGAERY_89</name>
</gene>
<reference evidence="2 3" key="1">
    <citation type="submission" date="2019-05" db="EMBL/GenBank/DDBJ databases">
        <authorList>
            <person name="Stoner T.H."/>
            <person name="Aull H.G."/>
            <person name="Divens A.M."/>
            <person name="Zack K."/>
            <person name="Garlena R.A."/>
            <person name="Russell D.A."/>
            <person name="Pope W.H."/>
            <person name="Jacobs-Sera D."/>
            <person name="Hatfull G.F."/>
        </authorList>
    </citation>
    <scope>NUCLEOTIDE SEQUENCE [LARGE SCALE GENOMIC DNA]</scope>
</reference>
<evidence type="ECO:0000313" key="3">
    <source>
        <dbReference type="Proteomes" id="UP000315956"/>
    </source>
</evidence>
<keyword evidence="3" id="KW-1185">Reference proteome</keyword>
<feature type="region of interest" description="Disordered" evidence="1">
    <location>
        <begin position="1"/>
        <end position="70"/>
    </location>
</feature>
<dbReference type="RefSeq" id="YP_010751189.1">
    <property type="nucleotide sequence ID" value="NC_073366.1"/>
</dbReference>
<dbReference type="EMBL" id="MK937606">
    <property type="protein sequence ID" value="QDH93146.1"/>
    <property type="molecule type" value="Genomic_DNA"/>
</dbReference>
<dbReference type="KEGG" id="vg:80004852"/>
<organism evidence="2 3">
    <name type="scientific">Microbacterium phage Margaery</name>
    <dbReference type="NCBI Taxonomy" id="2591217"/>
    <lineage>
        <taxon>Viruses</taxon>
        <taxon>Duplodnaviria</taxon>
        <taxon>Heunggongvirae</taxon>
        <taxon>Uroviricota</taxon>
        <taxon>Caudoviricetes</taxon>
        <taxon>Hodgkinviridae</taxon>
        <taxon>Margaeryvirus</taxon>
        <taxon>Margaeryvirus margaery</taxon>
    </lineage>
</organism>
<dbReference type="InterPro" id="IPR047675">
    <property type="entry name" value="Putative_zinc-bd"/>
</dbReference>
<proteinExistence type="predicted"/>
<accession>A0A514DHP3</accession>
<feature type="compositionally biased region" description="Basic residues" evidence="1">
    <location>
        <begin position="55"/>
        <end position="65"/>
    </location>
</feature>
<dbReference type="NCBIfam" id="NF041373">
    <property type="entry name" value="HGG_STG"/>
    <property type="match status" value="1"/>
</dbReference>
<evidence type="ECO:0000313" key="2">
    <source>
        <dbReference type="EMBL" id="QDH93146.1"/>
    </source>
</evidence>